<dbReference type="InterPro" id="IPR013216">
    <property type="entry name" value="Methyltransf_11"/>
</dbReference>
<dbReference type="InterPro" id="IPR029063">
    <property type="entry name" value="SAM-dependent_MTases_sf"/>
</dbReference>
<evidence type="ECO:0000259" key="1">
    <source>
        <dbReference type="Pfam" id="PF08241"/>
    </source>
</evidence>
<sequence length="289" mass="29874">MVAGGGTGRAVVVTGAPTRPGRSAYAGGAERWHSDAALVYAPLAEHLIARSPLAPGGIRALDVGTGTGVAADALRAAGAAVVGADLEPDMARFAARRGPALVADVARLPFADAGFDLVVAAFVVNHLADPAAGLGELRRVTRAGGAVLCSVFSVDRSAAKAAVDRVALRYGYHPPDWYRQVKVYADRVGTSAALAAAARTAGFAEVEVSCQPVDVGLADPALVVRARLGMPQLRTWFDSLDARRRASLVGEATEAVRETGERFAPEVIEAVLRPRSPVRISRAGDGPLV</sequence>
<dbReference type="CDD" id="cd02440">
    <property type="entry name" value="AdoMet_MTases"/>
    <property type="match status" value="1"/>
</dbReference>
<name>A0ABP7ACR9_9ACTN</name>
<evidence type="ECO:0000313" key="3">
    <source>
        <dbReference type="Proteomes" id="UP001501490"/>
    </source>
</evidence>
<gene>
    <name evidence="2" type="ORF">GCM10022236_34720</name>
</gene>
<feature type="domain" description="Methyltransferase type 11" evidence="1">
    <location>
        <begin position="61"/>
        <end position="149"/>
    </location>
</feature>
<organism evidence="2 3">
    <name type="scientific">Microlunatus ginsengisoli</name>
    <dbReference type="NCBI Taxonomy" id="363863"/>
    <lineage>
        <taxon>Bacteria</taxon>
        <taxon>Bacillati</taxon>
        <taxon>Actinomycetota</taxon>
        <taxon>Actinomycetes</taxon>
        <taxon>Propionibacteriales</taxon>
        <taxon>Propionibacteriaceae</taxon>
        <taxon>Microlunatus</taxon>
    </lineage>
</organism>
<dbReference type="Proteomes" id="UP001501490">
    <property type="component" value="Unassembled WGS sequence"/>
</dbReference>
<keyword evidence="3" id="KW-1185">Reference proteome</keyword>
<evidence type="ECO:0000313" key="2">
    <source>
        <dbReference type="EMBL" id="GAA3629481.1"/>
    </source>
</evidence>
<protein>
    <recommendedName>
        <fullName evidence="1">Methyltransferase type 11 domain-containing protein</fullName>
    </recommendedName>
</protein>
<comment type="caution">
    <text evidence="2">The sequence shown here is derived from an EMBL/GenBank/DDBJ whole genome shotgun (WGS) entry which is preliminary data.</text>
</comment>
<dbReference type="Gene3D" id="3.40.50.150">
    <property type="entry name" value="Vaccinia Virus protein VP39"/>
    <property type="match status" value="1"/>
</dbReference>
<dbReference type="EMBL" id="BAABAB010000025">
    <property type="protein sequence ID" value="GAA3629481.1"/>
    <property type="molecule type" value="Genomic_DNA"/>
</dbReference>
<proteinExistence type="predicted"/>
<reference evidence="3" key="1">
    <citation type="journal article" date="2019" name="Int. J. Syst. Evol. Microbiol.">
        <title>The Global Catalogue of Microorganisms (GCM) 10K type strain sequencing project: providing services to taxonomists for standard genome sequencing and annotation.</title>
        <authorList>
            <consortium name="The Broad Institute Genomics Platform"/>
            <consortium name="The Broad Institute Genome Sequencing Center for Infectious Disease"/>
            <person name="Wu L."/>
            <person name="Ma J."/>
        </authorList>
    </citation>
    <scope>NUCLEOTIDE SEQUENCE [LARGE SCALE GENOMIC DNA]</scope>
    <source>
        <strain evidence="3">JCM 16929</strain>
    </source>
</reference>
<dbReference type="PANTHER" id="PTHR43591">
    <property type="entry name" value="METHYLTRANSFERASE"/>
    <property type="match status" value="1"/>
</dbReference>
<accession>A0ABP7ACR9</accession>
<dbReference type="SUPFAM" id="SSF53335">
    <property type="entry name" value="S-adenosyl-L-methionine-dependent methyltransferases"/>
    <property type="match status" value="1"/>
</dbReference>
<dbReference type="Pfam" id="PF08241">
    <property type="entry name" value="Methyltransf_11"/>
    <property type="match status" value="1"/>
</dbReference>